<name>A0ABP8JCH2_9ACTN</name>
<evidence type="ECO:0000256" key="7">
    <source>
        <dbReference type="ARBA" id="ARBA00023211"/>
    </source>
</evidence>
<accession>A0ABP8JCH2</accession>
<dbReference type="PROSITE" id="PS00893">
    <property type="entry name" value="NUDIX_BOX"/>
    <property type="match status" value="1"/>
</dbReference>
<dbReference type="InterPro" id="IPR045121">
    <property type="entry name" value="CoAse"/>
</dbReference>
<dbReference type="EMBL" id="BAABFR010000016">
    <property type="protein sequence ID" value="GAA4388650.1"/>
    <property type="molecule type" value="Genomic_DNA"/>
</dbReference>
<keyword evidence="5 8" id="KW-0378">Hydrolase</keyword>
<comment type="cofactor">
    <cofactor evidence="2">
        <name>Mg(2+)</name>
        <dbReference type="ChEBI" id="CHEBI:18420"/>
    </cofactor>
</comment>
<dbReference type="CDD" id="cd03426">
    <property type="entry name" value="NUDIX_CoAse_Nudt7"/>
    <property type="match status" value="1"/>
</dbReference>
<evidence type="ECO:0000259" key="10">
    <source>
        <dbReference type="PROSITE" id="PS51462"/>
    </source>
</evidence>
<keyword evidence="12" id="KW-1185">Reference proteome</keyword>
<dbReference type="InterPro" id="IPR020084">
    <property type="entry name" value="NUDIX_hydrolase_CS"/>
</dbReference>
<evidence type="ECO:0000313" key="11">
    <source>
        <dbReference type="EMBL" id="GAA4388650.1"/>
    </source>
</evidence>
<evidence type="ECO:0000256" key="1">
    <source>
        <dbReference type="ARBA" id="ARBA00001936"/>
    </source>
</evidence>
<sequence>MTERADENPYDGDTPAPTHPSVPPARGVSVTIADATERLAAFERVTADGPEAQGLRRAAVCVAITGDSTIGIGILLTFRSPRLRGNPAQYALPGGRLDPGETPEQAALRELHEELGLLLPPSAVLGVLDDFVARSGHIITPVVAWAGAAGPVRPNPDEVALVYDVGLAEVDVECQTVPSEVGPIFQWPFRGTVVHAPTAAMVHQFREVVLHGRTTRVGHLGQPRFTWT</sequence>
<feature type="region of interest" description="Disordered" evidence="9">
    <location>
        <begin position="1"/>
        <end position="26"/>
    </location>
</feature>
<dbReference type="PANTHER" id="PTHR12992">
    <property type="entry name" value="NUDIX HYDROLASE"/>
    <property type="match status" value="1"/>
</dbReference>
<proteinExistence type="inferred from homology"/>
<reference evidence="12" key="1">
    <citation type="journal article" date="2019" name="Int. J. Syst. Evol. Microbiol.">
        <title>The Global Catalogue of Microorganisms (GCM) 10K type strain sequencing project: providing services to taxonomists for standard genome sequencing and annotation.</title>
        <authorList>
            <consortium name="The Broad Institute Genomics Platform"/>
            <consortium name="The Broad Institute Genome Sequencing Center for Infectious Disease"/>
            <person name="Wu L."/>
            <person name="Ma J."/>
        </authorList>
    </citation>
    <scope>NUCLEOTIDE SEQUENCE [LARGE SCALE GENOMIC DNA]</scope>
    <source>
        <strain evidence="12">JCM 17688</strain>
    </source>
</reference>
<dbReference type="Gene3D" id="3.90.79.10">
    <property type="entry name" value="Nucleoside Triphosphate Pyrophosphohydrolase"/>
    <property type="match status" value="1"/>
</dbReference>
<evidence type="ECO:0000256" key="4">
    <source>
        <dbReference type="ARBA" id="ARBA00022723"/>
    </source>
</evidence>
<keyword evidence="7" id="KW-0464">Manganese</keyword>
<evidence type="ECO:0000256" key="3">
    <source>
        <dbReference type="ARBA" id="ARBA00005582"/>
    </source>
</evidence>
<dbReference type="PRINTS" id="PR00502">
    <property type="entry name" value="NUDIXFAMILY"/>
</dbReference>
<dbReference type="PROSITE" id="PS51462">
    <property type="entry name" value="NUDIX"/>
    <property type="match status" value="1"/>
</dbReference>
<evidence type="ECO:0000313" key="12">
    <source>
        <dbReference type="Proteomes" id="UP001500635"/>
    </source>
</evidence>
<keyword evidence="6" id="KW-0460">Magnesium</keyword>
<comment type="similarity">
    <text evidence="3 8">Belongs to the Nudix hydrolase family.</text>
</comment>
<evidence type="ECO:0000256" key="2">
    <source>
        <dbReference type="ARBA" id="ARBA00001946"/>
    </source>
</evidence>
<evidence type="ECO:0000256" key="5">
    <source>
        <dbReference type="ARBA" id="ARBA00022801"/>
    </source>
</evidence>
<gene>
    <name evidence="11" type="ORF">GCM10023147_14430</name>
</gene>
<keyword evidence="4" id="KW-0479">Metal-binding</keyword>
<evidence type="ECO:0000256" key="9">
    <source>
        <dbReference type="SAM" id="MobiDB-lite"/>
    </source>
</evidence>
<dbReference type="SUPFAM" id="SSF55811">
    <property type="entry name" value="Nudix"/>
    <property type="match status" value="1"/>
</dbReference>
<feature type="domain" description="Nudix hydrolase" evidence="10">
    <location>
        <begin position="54"/>
        <end position="190"/>
    </location>
</feature>
<evidence type="ECO:0000256" key="6">
    <source>
        <dbReference type="ARBA" id="ARBA00022842"/>
    </source>
</evidence>
<dbReference type="InterPro" id="IPR000086">
    <property type="entry name" value="NUDIX_hydrolase_dom"/>
</dbReference>
<dbReference type="PANTHER" id="PTHR12992:SF11">
    <property type="entry name" value="MITOCHONDRIAL COENZYME A DIPHOSPHATASE NUDT8"/>
    <property type="match status" value="1"/>
</dbReference>
<protein>
    <submittedName>
        <fullName evidence="11">CoA pyrophosphatase</fullName>
    </submittedName>
</protein>
<dbReference type="InterPro" id="IPR015797">
    <property type="entry name" value="NUDIX_hydrolase-like_dom_sf"/>
</dbReference>
<organism evidence="11 12">
    <name type="scientific">Tsukamurella soli</name>
    <dbReference type="NCBI Taxonomy" id="644556"/>
    <lineage>
        <taxon>Bacteria</taxon>
        <taxon>Bacillati</taxon>
        <taxon>Actinomycetota</taxon>
        <taxon>Actinomycetes</taxon>
        <taxon>Mycobacteriales</taxon>
        <taxon>Tsukamurellaceae</taxon>
        <taxon>Tsukamurella</taxon>
    </lineage>
</organism>
<dbReference type="Pfam" id="PF00293">
    <property type="entry name" value="NUDIX"/>
    <property type="match status" value="1"/>
</dbReference>
<comment type="caution">
    <text evidence="11">The sequence shown here is derived from an EMBL/GenBank/DDBJ whole genome shotgun (WGS) entry which is preliminary data.</text>
</comment>
<comment type="cofactor">
    <cofactor evidence="1">
        <name>Mn(2+)</name>
        <dbReference type="ChEBI" id="CHEBI:29035"/>
    </cofactor>
</comment>
<dbReference type="InterPro" id="IPR020476">
    <property type="entry name" value="Nudix_hydrolase"/>
</dbReference>
<evidence type="ECO:0000256" key="8">
    <source>
        <dbReference type="RuleBase" id="RU003476"/>
    </source>
</evidence>
<dbReference type="Proteomes" id="UP001500635">
    <property type="component" value="Unassembled WGS sequence"/>
</dbReference>
<dbReference type="RefSeq" id="WP_344993012.1">
    <property type="nucleotide sequence ID" value="NZ_BAABFR010000016.1"/>
</dbReference>